<sequence>MHDCTGASTSIDFTKMKLTLILLVCFVGVTYQQGYAWSPFHRHSPRLYLSNNYHENDRQLPAKSAYDFELADSLATYDDDEIASSLSDVQARIPFGSARKAQKKFFVTSVFPNSLFPFNFRPVTVTTLTTTALSVITSTAVLATVQSCIPAAQFLTQQAAGGPMVFTTACGRRRRGIDQPDRQIETQFDDSISPTAVLPLAASSVAPSFDGYDDVQPELRSSQTNLEEDQRQIFRVDAGNARQRRGLSLVLTVTLTSTSYSFSTTTLKKTVNLSGTGQLSCLPAGFAVC</sequence>
<accession>A0A0P5K3D3</accession>
<dbReference type="OrthoDB" id="6356579at2759"/>
<reference evidence="1" key="1">
    <citation type="submission" date="2015-10" db="EMBL/GenBank/DDBJ databases">
        <title>EvidentialGene: Evidence-directed Construction of Complete mRNA Transcriptomes without Genomes.</title>
        <authorList>
            <person name="Gilbert D.G."/>
        </authorList>
    </citation>
    <scope>NUCLEOTIDE SEQUENCE</scope>
</reference>
<organism evidence="1">
    <name type="scientific">Daphnia magna</name>
    <dbReference type="NCBI Taxonomy" id="35525"/>
    <lineage>
        <taxon>Eukaryota</taxon>
        <taxon>Metazoa</taxon>
        <taxon>Ecdysozoa</taxon>
        <taxon>Arthropoda</taxon>
        <taxon>Crustacea</taxon>
        <taxon>Branchiopoda</taxon>
        <taxon>Diplostraca</taxon>
        <taxon>Cladocera</taxon>
        <taxon>Anomopoda</taxon>
        <taxon>Daphniidae</taxon>
        <taxon>Daphnia</taxon>
    </lineage>
</organism>
<dbReference type="EMBL" id="GDIQ01095598">
    <property type="protein sequence ID" value="JAL56128.1"/>
    <property type="molecule type" value="Transcribed_RNA"/>
</dbReference>
<dbReference type="AlphaFoldDB" id="A0A0P5K3D3"/>
<name>A0A0P5K3D3_9CRUS</name>
<protein>
    <submittedName>
        <fullName evidence="1">Uncharacterized protein</fullName>
    </submittedName>
</protein>
<proteinExistence type="predicted"/>
<evidence type="ECO:0000313" key="1">
    <source>
        <dbReference type="EMBL" id="JAL56128.1"/>
    </source>
</evidence>